<accession>U6GLD3</accession>
<organism evidence="2 3">
    <name type="scientific">Eimeria acervulina</name>
    <name type="common">Coccidian parasite</name>
    <dbReference type="NCBI Taxonomy" id="5801"/>
    <lineage>
        <taxon>Eukaryota</taxon>
        <taxon>Sar</taxon>
        <taxon>Alveolata</taxon>
        <taxon>Apicomplexa</taxon>
        <taxon>Conoidasida</taxon>
        <taxon>Coccidia</taxon>
        <taxon>Eucoccidiorida</taxon>
        <taxon>Eimeriorina</taxon>
        <taxon>Eimeriidae</taxon>
        <taxon>Eimeria</taxon>
    </lineage>
</organism>
<dbReference type="InterPro" id="IPR002048">
    <property type="entry name" value="EF_hand_dom"/>
</dbReference>
<feature type="domain" description="EF-hand" evidence="1">
    <location>
        <begin position="64"/>
        <end position="99"/>
    </location>
</feature>
<dbReference type="InterPro" id="IPR011992">
    <property type="entry name" value="EF-hand-dom_pair"/>
</dbReference>
<dbReference type="RefSeq" id="XP_013250472.1">
    <property type="nucleotide sequence ID" value="XM_013395018.1"/>
</dbReference>
<evidence type="ECO:0000313" key="3">
    <source>
        <dbReference type="Proteomes" id="UP000018050"/>
    </source>
</evidence>
<dbReference type="Proteomes" id="UP000018050">
    <property type="component" value="Unassembled WGS sequence"/>
</dbReference>
<dbReference type="PROSITE" id="PS50222">
    <property type="entry name" value="EF_HAND_2"/>
    <property type="match status" value="1"/>
</dbReference>
<keyword evidence="2" id="KW-0808">Transferase</keyword>
<keyword evidence="2" id="KW-0418">Kinase</keyword>
<keyword evidence="3" id="KW-1185">Reference proteome</keyword>
<name>U6GLD3_EIMAC</name>
<protein>
    <submittedName>
        <fullName evidence="2">CAM kinase, CDPK family CAM kinase TgTPK5, putative</fullName>
    </submittedName>
</protein>
<reference evidence="2" key="2">
    <citation type="submission" date="2013-10" db="EMBL/GenBank/DDBJ databases">
        <authorList>
            <person name="Aslett M."/>
        </authorList>
    </citation>
    <scope>NUCLEOTIDE SEQUENCE [LARGE SCALE GENOMIC DNA]</scope>
    <source>
        <strain evidence="2">Houghton</strain>
    </source>
</reference>
<sequence length="101" mass="11589">MSAFSIKKLRIADPFVEDNDKMLQRLIDEAFSSISHGRNNVNLMQAGTGLEFVFKRLQPVVPLPDSQWYSAVFKNFDVDRDGEIDREAFEDIILQVSVLRV</sequence>
<dbReference type="OrthoDB" id="444806at2759"/>
<dbReference type="GO" id="GO:0016301">
    <property type="term" value="F:kinase activity"/>
    <property type="evidence" value="ECO:0007669"/>
    <property type="project" value="UniProtKB-KW"/>
</dbReference>
<evidence type="ECO:0000313" key="2">
    <source>
        <dbReference type="EMBL" id="CDI79419.1"/>
    </source>
</evidence>
<dbReference type="SUPFAM" id="SSF47473">
    <property type="entry name" value="EF-hand"/>
    <property type="match status" value="1"/>
</dbReference>
<dbReference type="EMBL" id="HG671021">
    <property type="protein sequence ID" value="CDI79419.1"/>
    <property type="molecule type" value="Genomic_DNA"/>
</dbReference>
<reference evidence="2" key="1">
    <citation type="submission" date="2013-10" db="EMBL/GenBank/DDBJ databases">
        <title>Genomic analysis of the causative agents of coccidiosis in chickens.</title>
        <authorList>
            <person name="Reid A.J."/>
            <person name="Blake D."/>
            <person name="Billington K."/>
            <person name="Browne H."/>
            <person name="Dunn M."/>
            <person name="Hung S."/>
            <person name="Kawahara F."/>
            <person name="Miranda-Saavedra D."/>
            <person name="Mourier T."/>
            <person name="Nagra H."/>
            <person name="Otto T.D."/>
            <person name="Rawlings N."/>
            <person name="Sanchez A."/>
            <person name="Sanders M."/>
            <person name="Subramaniam C."/>
            <person name="Tay Y."/>
            <person name="Dear P."/>
            <person name="Doerig C."/>
            <person name="Gruber A."/>
            <person name="Parkinson J."/>
            <person name="Shirley M."/>
            <person name="Wan K.L."/>
            <person name="Berriman M."/>
            <person name="Tomley F."/>
            <person name="Pain A."/>
        </authorList>
    </citation>
    <scope>NUCLEOTIDE SEQUENCE [LARGE SCALE GENOMIC DNA]</scope>
    <source>
        <strain evidence="2">Houghton</strain>
    </source>
</reference>
<dbReference type="GeneID" id="25272374"/>
<proteinExistence type="predicted"/>
<gene>
    <name evidence="2" type="ORF">EAH_00043040</name>
</gene>
<evidence type="ECO:0000259" key="1">
    <source>
        <dbReference type="PROSITE" id="PS50222"/>
    </source>
</evidence>
<dbReference type="VEuPathDB" id="ToxoDB:EAH_00043040"/>
<dbReference type="AlphaFoldDB" id="U6GLD3"/>
<dbReference type="GO" id="GO:0005509">
    <property type="term" value="F:calcium ion binding"/>
    <property type="evidence" value="ECO:0007669"/>
    <property type="project" value="InterPro"/>
</dbReference>